<proteinExistence type="predicted"/>
<evidence type="ECO:0008006" key="3">
    <source>
        <dbReference type="Google" id="ProtNLM"/>
    </source>
</evidence>
<accession>A0ABR9XXY2</accession>
<name>A0ABR9XXY2_9STAP</name>
<dbReference type="RefSeq" id="WP_135097227.1">
    <property type="nucleotide sequence ID" value="NZ_JADGLW010000003.1"/>
</dbReference>
<evidence type="ECO:0000313" key="2">
    <source>
        <dbReference type="Proteomes" id="UP000647980"/>
    </source>
</evidence>
<comment type="caution">
    <text evidence="1">The sequence shown here is derived from an EMBL/GenBank/DDBJ whole genome shotgun (WGS) entry which is preliminary data.</text>
</comment>
<gene>
    <name evidence="1" type="ORF">IR135_04860</name>
</gene>
<dbReference type="Pfam" id="PF03013">
    <property type="entry name" value="Pyr_excise"/>
    <property type="match status" value="1"/>
</dbReference>
<sequence>MQIFRVHENHKISAQFLDNRRLSKQVLEMYQIIRVCLGEMKIIETNTRYLSHPIVKSIYNEGHPYLIDAYKFLTILDEEHQRRGGKRSIEFKKDLEMLGETVKEHKSQFKSDKIPPFFVYGDEKLEGETVYEHYKKLLFAKWQKDKIPPRCNIK</sequence>
<keyword evidence="2" id="KW-1185">Reference proteome</keyword>
<protein>
    <recommendedName>
        <fullName evidence="3">Pyrimidine dimer DNA glycosylase</fullName>
    </recommendedName>
</protein>
<reference evidence="1 2" key="1">
    <citation type="submission" date="2020-10" db="EMBL/GenBank/DDBJ databases">
        <title>Mouse Oral microbiota.</title>
        <authorList>
            <person name="Joseph S."/>
            <person name="Aduse-Opoku J."/>
        </authorList>
    </citation>
    <scope>NUCLEOTIDE SEQUENCE [LARGE SCALE GENOMIC DNA]</scope>
    <source>
        <strain evidence="1 2">19428wE5_W307</strain>
    </source>
</reference>
<organism evidence="1 2">
    <name type="scientific">Jeotgalicoccus nanhaiensis</name>
    <dbReference type="NCBI Taxonomy" id="568603"/>
    <lineage>
        <taxon>Bacteria</taxon>
        <taxon>Bacillati</taxon>
        <taxon>Bacillota</taxon>
        <taxon>Bacilli</taxon>
        <taxon>Bacillales</taxon>
        <taxon>Staphylococcaceae</taxon>
        <taxon>Jeotgalicoccus</taxon>
    </lineage>
</organism>
<evidence type="ECO:0000313" key="1">
    <source>
        <dbReference type="EMBL" id="MBF0753591.1"/>
    </source>
</evidence>
<dbReference type="Proteomes" id="UP000647980">
    <property type="component" value="Unassembled WGS sequence"/>
</dbReference>
<dbReference type="InterPro" id="IPR004260">
    <property type="entry name" value="Pyr-dimer_DNA_glycosylase"/>
</dbReference>
<dbReference type="EMBL" id="JADGLW010000003">
    <property type="protein sequence ID" value="MBF0753591.1"/>
    <property type="molecule type" value="Genomic_DNA"/>
</dbReference>